<feature type="region of interest" description="Disordered" evidence="1">
    <location>
        <begin position="1"/>
        <end position="23"/>
    </location>
</feature>
<evidence type="ECO:0000259" key="3">
    <source>
        <dbReference type="Pfam" id="PF13439"/>
    </source>
</evidence>
<dbReference type="PANTHER" id="PTHR12526">
    <property type="entry name" value="GLYCOSYLTRANSFERASE"/>
    <property type="match status" value="1"/>
</dbReference>
<dbReference type="AlphaFoldDB" id="A0A1G7GR01"/>
<dbReference type="Pfam" id="PF13439">
    <property type="entry name" value="Glyco_transf_4"/>
    <property type="match status" value="1"/>
</dbReference>
<dbReference type="InterPro" id="IPR028098">
    <property type="entry name" value="Glyco_trans_4-like_N"/>
</dbReference>
<dbReference type="Pfam" id="PF00534">
    <property type="entry name" value="Glycos_transf_1"/>
    <property type="match status" value="1"/>
</dbReference>
<dbReference type="SUPFAM" id="SSF53756">
    <property type="entry name" value="UDP-Glycosyltransferase/glycogen phosphorylase"/>
    <property type="match status" value="1"/>
</dbReference>
<dbReference type="OrthoDB" id="186663at2"/>
<evidence type="ECO:0000259" key="2">
    <source>
        <dbReference type="Pfam" id="PF00534"/>
    </source>
</evidence>
<keyword evidence="5" id="KW-1185">Reference proteome</keyword>
<name>A0A1G7GR01_9PROT</name>
<feature type="domain" description="Glycosyl transferase family 1" evidence="2">
    <location>
        <begin position="355"/>
        <end position="467"/>
    </location>
</feature>
<dbReference type="RefSeq" id="WP_092787763.1">
    <property type="nucleotide sequence ID" value="NZ_FNAP01000015.1"/>
</dbReference>
<reference evidence="4 5" key="1">
    <citation type="submission" date="2016-10" db="EMBL/GenBank/DDBJ databases">
        <authorList>
            <person name="de Groot N.N."/>
        </authorList>
    </citation>
    <scope>NUCLEOTIDE SEQUENCE [LARGE SCALE GENOMIC DNA]</scope>
    <source>
        <strain evidence="4 5">ATCC 700224</strain>
    </source>
</reference>
<gene>
    <name evidence="4" type="ORF">SAMN05421720_11556</name>
</gene>
<dbReference type="EMBL" id="FNAP01000015">
    <property type="protein sequence ID" value="SDE90473.1"/>
    <property type="molecule type" value="Genomic_DNA"/>
</dbReference>
<sequence length="501" mass="55343">MDVMDANAPQGRSREAVVSRNAQGQGPLRVLHVNSTDVGGGAERVALDLVKDLRNAGHSAGLAVGREGRTATPRSASDAIDLIELTDPVDGTYQSVLRKLDHRLAPLAGRFPGPGRARVWVRRLARRRRLADWWKGRECFDWPGSHRLLYDTEENYDILHIHNVHGDYFDLTILPDLSRRIPVVITLHDEWLMTGHCSNSKTCERLFHGCGQCPDLETYPAVRRDATADNWLRKQQIYSQCNVAVVSPSHWLLERAKASILAAAVHRWATIPNSVDVGRFRPGDPGQARQRLGLPQDNHIFLFAASGGTKNPMKDVETVRRAVVEFSRYLPKDTPPPVFLLLGGDGHPKKADNIVEWPLRIPSYSDLLPEAFRAADLYLHAAHAENFPIAVLEALASGLPVVATAVGGIKDQFPALTTLSTGSVAGEDEATAAGVLVDRADAIAMARAAIGLLNSPSLRCHIGKNARCLAEKRYRPEQQRNAYVDLYRNILADWNEPCLRE</sequence>
<keyword evidence="4" id="KW-0808">Transferase</keyword>
<evidence type="ECO:0000313" key="5">
    <source>
        <dbReference type="Proteomes" id="UP000199412"/>
    </source>
</evidence>
<dbReference type="PANTHER" id="PTHR12526:SF637">
    <property type="entry name" value="GLYCOSYLTRANSFERASE EPSF-RELATED"/>
    <property type="match status" value="1"/>
</dbReference>
<evidence type="ECO:0000256" key="1">
    <source>
        <dbReference type="SAM" id="MobiDB-lite"/>
    </source>
</evidence>
<protein>
    <submittedName>
        <fullName evidence="4">Glycosyltransferase involved in cell wall bisynthesis</fullName>
    </submittedName>
</protein>
<dbReference type="STRING" id="69960.SAMN05421720_11556"/>
<dbReference type="Proteomes" id="UP000199412">
    <property type="component" value="Unassembled WGS sequence"/>
</dbReference>
<accession>A0A1G7GR01</accession>
<proteinExistence type="predicted"/>
<dbReference type="GO" id="GO:0016757">
    <property type="term" value="F:glycosyltransferase activity"/>
    <property type="evidence" value="ECO:0007669"/>
    <property type="project" value="InterPro"/>
</dbReference>
<feature type="domain" description="Glycosyltransferase subfamily 4-like N-terminal" evidence="3">
    <location>
        <begin position="40"/>
        <end position="278"/>
    </location>
</feature>
<evidence type="ECO:0000313" key="4">
    <source>
        <dbReference type="EMBL" id="SDE90473.1"/>
    </source>
</evidence>
<organism evidence="4 5">
    <name type="scientific">Rhodospira trueperi</name>
    <dbReference type="NCBI Taxonomy" id="69960"/>
    <lineage>
        <taxon>Bacteria</taxon>
        <taxon>Pseudomonadati</taxon>
        <taxon>Pseudomonadota</taxon>
        <taxon>Alphaproteobacteria</taxon>
        <taxon>Rhodospirillales</taxon>
        <taxon>Rhodospirillaceae</taxon>
        <taxon>Rhodospira</taxon>
    </lineage>
</organism>
<dbReference type="Gene3D" id="3.40.50.2000">
    <property type="entry name" value="Glycogen Phosphorylase B"/>
    <property type="match status" value="2"/>
</dbReference>
<dbReference type="InterPro" id="IPR001296">
    <property type="entry name" value="Glyco_trans_1"/>
</dbReference>